<proteinExistence type="predicted"/>
<dbReference type="AlphaFoldDB" id="A0A815RM83"/>
<organism evidence="1 3">
    <name type="scientific">Rotaria sordida</name>
    <dbReference type="NCBI Taxonomy" id="392033"/>
    <lineage>
        <taxon>Eukaryota</taxon>
        <taxon>Metazoa</taxon>
        <taxon>Spiralia</taxon>
        <taxon>Gnathifera</taxon>
        <taxon>Rotifera</taxon>
        <taxon>Eurotatoria</taxon>
        <taxon>Bdelloidea</taxon>
        <taxon>Philodinida</taxon>
        <taxon>Philodinidae</taxon>
        <taxon>Rotaria</taxon>
    </lineage>
</organism>
<accession>A0A815RM83</accession>
<name>A0A815RM83_9BILA</name>
<dbReference type="Proteomes" id="UP000663836">
    <property type="component" value="Unassembled WGS sequence"/>
</dbReference>
<protein>
    <submittedName>
        <fullName evidence="1">Uncharacterized protein</fullName>
    </submittedName>
</protein>
<evidence type="ECO:0000313" key="1">
    <source>
        <dbReference type="EMBL" id="CAF1477715.1"/>
    </source>
</evidence>
<gene>
    <name evidence="2" type="ORF">JBS370_LOCUS17243</name>
    <name evidence="1" type="ORF">ZHD862_LOCUS36423</name>
</gene>
<sequence>MQFGVIIERNFENRIYQQSMKVIGCRTDDVGTFTIDGSYSFKTHQIGLTKTYQRGTGNPSEDLGHQATIQLTWNTRNN</sequence>
<dbReference type="EMBL" id="CAJNOT010005901">
    <property type="protein sequence ID" value="CAF1477715.1"/>
    <property type="molecule type" value="Genomic_DNA"/>
</dbReference>
<reference evidence="1" key="1">
    <citation type="submission" date="2021-02" db="EMBL/GenBank/DDBJ databases">
        <authorList>
            <person name="Nowell W R."/>
        </authorList>
    </citation>
    <scope>NUCLEOTIDE SEQUENCE</scope>
</reference>
<dbReference type="Proteomes" id="UP000663864">
    <property type="component" value="Unassembled WGS sequence"/>
</dbReference>
<evidence type="ECO:0000313" key="3">
    <source>
        <dbReference type="Proteomes" id="UP000663864"/>
    </source>
</evidence>
<dbReference type="EMBL" id="CAJOBD010001821">
    <property type="protein sequence ID" value="CAF3834156.1"/>
    <property type="molecule type" value="Genomic_DNA"/>
</dbReference>
<comment type="caution">
    <text evidence="1">The sequence shown here is derived from an EMBL/GenBank/DDBJ whole genome shotgun (WGS) entry which is preliminary data.</text>
</comment>
<evidence type="ECO:0000313" key="2">
    <source>
        <dbReference type="EMBL" id="CAF3834156.1"/>
    </source>
</evidence>